<proteinExistence type="predicted"/>
<organism evidence="1 2">
    <name type="scientific">Romanomermis culicivorax</name>
    <name type="common">Nematode worm</name>
    <dbReference type="NCBI Taxonomy" id="13658"/>
    <lineage>
        <taxon>Eukaryota</taxon>
        <taxon>Metazoa</taxon>
        <taxon>Ecdysozoa</taxon>
        <taxon>Nematoda</taxon>
        <taxon>Enoplea</taxon>
        <taxon>Dorylaimia</taxon>
        <taxon>Mermithida</taxon>
        <taxon>Mermithoidea</taxon>
        <taxon>Mermithidae</taxon>
        <taxon>Romanomermis</taxon>
    </lineage>
</organism>
<accession>A0A915I6V3</accession>
<keyword evidence="1" id="KW-1185">Reference proteome</keyword>
<sequence>SKPGSTLAITRVHDTGNQPLIISEGFLGGARAAQPLANVREESDKVIMRQQSYDNQCYPNECSES</sequence>
<protein>
    <submittedName>
        <fullName evidence="2">Uncharacterized protein</fullName>
    </submittedName>
</protein>
<reference evidence="2" key="1">
    <citation type="submission" date="2022-11" db="UniProtKB">
        <authorList>
            <consortium name="WormBaseParasite"/>
        </authorList>
    </citation>
    <scope>IDENTIFICATION</scope>
</reference>
<evidence type="ECO:0000313" key="2">
    <source>
        <dbReference type="WBParaSite" id="nRc.2.0.1.t09869-RA"/>
    </source>
</evidence>
<dbReference type="Proteomes" id="UP000887565">
    <property type="component" value="Unplaced"/>
</dbReference>
<dbReference type="WBParaSite" id="nRc.2.0.1.t09869-RA">
    <property type="protein sequence ID" value="nRc.2.0.1.t09869-RA"/>
    <property type="gene ID" value="nRc.2.0.1.g09869"/>
</dbReference>
<name>A0A915I6V3_ROMCU</name>
<evidence type="ECO:0000313" key="1">
    <source>
        <dbReference type="Proteomes" id="UP000887565"/>
    </source>
</evidence>
<dbReference type="AlphaFoldDB" id="A0A915I6V3"/>